<dbReference type="GO" id="GO:0004523">
    <property type="term" value="F:RNA-DNA hybrid ribonuclease activity"/>
    <property type="evidence" value="ECO:0007669"/>
    <property type="project" value="InterPro"/>
</dbReference>
<dbReference type="Gene3D" id="3.30.420.10">
    <property type="entry name" value="Ribonuclease H-like superfamily/Ribonuclease H"/>
    <property type="match status" value="1"/>
</dbReference>
<organism evidence="3 5">
    <name type="scientific">Rotaria socialis</name>
    <dbReference type="NCBI Taxonomy" id="392032"/>
    <lineage>
        <taxon>Eukaryota</taxon>
        <taxon>Metazoa</taxon>
        <taxon>Spiralia</taxon>
        <taxon>Gnathifera</taxon>
        <taxon>Rotifera</taxon>
        <taxon>Eurotatoria</taxon>
        <taxon>Bdelloidea</taxon>
        <taxon>Philodinida</taxon>
        <taxon>Philodinidae</taxon>
        <taxon>Rotaria</taxon>
    </lineage>
</organism>
<evidence type="ECO:0000313" key="5">
    <source>
        <dbReference type="Proteomes" id="UP000663865"/>
    </source>
</evidence>
<comment type="caution">
    <text evidence="3">The sequence shown here is derived from an EMBL/GenBank/DDBJ whole genome shotgun (WGS) entry which is preliminary data.</text>
</comment>
<protein>
    <recommendedName>
        <fullName evidence="2">RNase H type-1 domain-containing protein</fullName>
    </recommendedName>
</protein>
<dbReference type="InterPro" id="IPR036397">
    <property type="entry name" value="RNaseH_sf"/>
</dbReference>
<dbReference type="SUPFAM" id="SSF53098">
    <property type="entry name" value="Ribonuclease H-like"/>
    <property type="match status" value="1"/>
</dbReference>
<evidence type="ECO:0000313" key="4">
    <source>
        <dbReference type="EMBL" id="CAF4850647.1"/>
    </source>
</evidence>
<proteinExistence type="predicted"/>
<accession>A0A817ZZ39</accession>
<dbReference type="InterPro" id="IPR002156">
    <property type="entry name" value="RNaseH_domain"/>
</dbReference>
<dbReference type="Proteomes" id="UP000663865">
    <property type="component" value="Unassembled WGS sequence"/>
</dbReference>
<reference evidence="3" key="1">
    <citation type="submission" date="2021-02" db="EMBL/GenBank/DDBJ databases">
        <authorList>
            <person name="Nowell W R."/>
        </authorList>
    </citation>
    <scope>NUCLEOTIDE SEQUENCE</scope>
</reference>
<dbReference type="EMBL" id="CAJNYV010000993">
    <property type="protein sequence ID" value="CAF3397825.1"/>
    <property type="molecule type" value="Genomic_DNA"/>
</dbReference>
<dbReference type="Pfam" id="PF00075">
    <property type="entry name" value="RNase_H"/>
    <property type="match status" value="1"/>
</dbReference>
<dbReference type="EMBL" id="CAJOBS010003255">
    <property type="protein sequence ID" value="CAF4850647.1"/>
    <property type="molecule type" value="Genomic_DNA"/>
</dbReference>
<dbReference type="Proteomes" id="UP000663838">
    <property type="component" value="Unassembled WGS sequence"/>
</dbReference>
<sequence>MSNSLIEILAGFCEDGCNLIIDVVFTILFVFMFILEFIVVSIMYDICRPKHHRRIHQNHQCLSTSQKSTRKLSNVSQNNSEPIFHHIVSAETKNHRNISLFSNPKSDRIYITTMNICTVHTVDTNKSINPVFPSIEERTLICYCDGSYSHCMKIGHFGFRASNGKCSIRFISPHDPKHGSTDTEVHAACLAIQYGLGKQYNELIIYTDNSKVEQLLKRPTKNDAISYYNICESLNRFQKQNHNNSIQVIQVRGHTSIDEQQKCKTNHKFAKIDQAVRKKTRQYIKRRRCINIEQTSYYWYQYIHYPYFPCTYRVLQYYI</sequence>
<gene>
    <name evidence="3" type="ORF">KIK155_LOCUS7833</name>
    <name evidence="4" type="ORF">TOA249_LOCUS26850</name>
</gene>
<name>A0A817ZZ39_9BILA</name>
<feature type="transmembrane region" description="Helical" evidence="1">
    <location>
        <begin position="20"/>
        <end position="44"/>
    </location>
</feature>
<keyword evidence="1" id="KW-1133">Transmembrane helix</keyword>
<dbReference type="InterPro" id="IPR012337">
    <property type="entry name" value="RNaseH-like_sf"/>
</dbReference>
<keyword evidence="1" id="KW-0472">Membrane</keyword>
<evidence type="ECO:0000313" key="3">
    <source>
        <dbReference type="EMBL" id="CAF3397825.1"/>
    </source>
</evidence>
<evidence type="ECO:0000259" key="2">
    <source>
        <dbReference type="Pfam" id="PF00075"/>
    </source>
</evidence>
<dbReference type="AlphaFoldDB" id="A0A817ZZ39"/>
<evidence type="ECO:0000256" key="1">
    <source>
        <dbReference type="SAM" id="Phobius"/>
    </source>
</evidence>
<feature type="domain" description="RNase H type-1" evidence="2">
    <location>
        <begin position="139"/>
        <end position="261"/>
    </location>
</feature>
<dbReference type="GO" id="GO:0003676">
    <property type="term" value="F:nucleic acid binding"/>
    <property type="evidence" value="ECO:0007669"/>
    <property type="project" value="InterPro"/>
</dbReference>
<keyword evidence="1" id="KW-0812">Transmembrane</keyword>